<dbReference type="RefSeq" id="WP_309320201.1">
    <property type="nucleotide sequence ID" value="NZ_CP120678.1"/>
</dbReference>
<dbReference type="NCBIfam" id="NF006160">
    <property type="entry name" value="PRK08304.1"/>
    <property type="match status" value="1"/>
</dbReference>
<evidence type="ECO:0000313" key="1">
    <source>
        <dbReference type="EMBL" id="WIW69648.1"/>
    </source>
</evidence>
<dbReference type="Gene3D" id="3.40.47.40">
    <property type="entry name" value="Stage V sporulation protein AD"/>
    <property type="match status" value="1"/>
</dbReference>
<dbReference type="Proteomes" id="UP001243623">
    <property type="component" value="Chromosome"/>
</dbReference>
<evidence type="ECO:0000313" key="2">
    <source>
        <dbReference type="Proteomes" id="UP001243623"/>
    </source>
</evidence>
<dbReference type="AlphaFoldDB" id="A0A9Y2ERB6"/>
<dbReference type="InterPro" id="IPR038369">
    <property type="entry name" value="SpoVAD_sf"/>
</dbReference>
<dbReference type="EMBL" id="CP120678">
    <property type="protein sequence ID" value="WIW69648.1"/>
    <property type="molecule type" value="Genomic_DNA"/>
</dbReference>
<organism evidence="1 2">
    <name type="scientific">Selenobaculum gibii</name>
    <dbReference type="NCBI Taxonomy" id="3054208"/>
    <lineage>
        <taxon>Bacteria</taxon>
        <taxon>Bacillati</taxon>
        <taxon>Bacillota</taxon>
        <taxon>Negativicutes</taxon>
        <taxon>Selenomonadales</taxon>
        <taxon>Selenomonadaceae</taxon>
        <taxon>Selenobaculum</taxon>
    </lineage>
</organism>
<name>A0A9Y2ERB6_9FIRM</name>
<dbReference type="NCBIfam" id="TIGR02845">
    <property type="entry name" value="spore_V_AD"/>
    <property type="match status" value="1"/>
</dbReference>
<proteinExistence type="predicted"/>
<dbReference type="GO" id="GO:0016746">
    <property type="term" value="F:acyltransferase activity"/>
    <property type="evidence" value="ECO:0007669"/>
    <property type="project" value="InterPro"/>
</dbReference>
<sequence length="335" mass="36144">MMNKKIGQQSIQFANPPIIISTANIGGPKEKEGYQGENFDILMEDNINGFDSWEKCESYMMEQVIAKAAEKANKQVSEIECILAGDLLNQLMSTHFAMRTLQRPFLGLYGACSTMAESILISSMMIDGGFANLVAAAASSHHDAAERQYRFPTELGVQRPPVAQWTVTGAGSSLISTVGDGPRVVGATIGKIVDMGIKDTNSLGAAMAPAAADTLLCHFNDFGIQPSEYDMIFTGDLGMIGKTMVIKLCAEHGFYLSNNYQDCGCMIYREEQDAHAGASGCASSAVVFNGHIYKMLQKKQYKKVLLVGTGSLHSPTSYQQKESIPCIAHAVAIQA</sequence>
<dbReference type="SUPFAM" id="SSF53901">
    <property type="entry name" value="Thiolase-like"/>
    <property type="match status" value="1"/>
</dbReference>
<dbReference type="KEGG" id="sgbi:P3F81_06880"/>
<protein>
    <submittedName>
        <fullName evidence="1">Stage V sporulation protein AD</fullName>
    </submittedName>
</protein>
<accession>A0A9Y2ERB6</accession>
<dbReference type="InterPro" id="IPR010894">
    <property type="entry name" value="SpoVAD"/>
</dbReference>
<gene>
    <name evidence="1" type="primary">spoVAD</name>
    <name evidence="1" type="ORF">P3F81_06880</name>
</gene>
<dbReference type="Pfam" id="PF07451">
    <property type="entry name" value="SpoVAD"/>
    <property type="match status" value="1"/>
</dbReference>
<dbReference type="PIRSF" id="PIRSF011570">
    <property type="entry name" value="SpoVAD"/>
    <property type="match status" value="1"/>
</dbReference>
<reference evidence="1" key="1">
    <citation type="submission" date="2023-03" db="EMBL/GenBank/DDBJ databases">
        <title>Selenobaculum gbiensis gen. nov. sp. nov., a new bacterium isolated from the gut microbiota of IBD patient.</title>
        <authorList>
            <person name="Yeo S."/>
            <person name="Park H."/>
            <person name="Huh C.S."/>
        </authorList>
    </citation>
    <scope>NUCLEOTIDE SEQUENCE</scope>
    <source>
        <strain evidence="1">ICN-92133</strain>
    </source>
</reference>
<keyword evidence="2" id="KW-1185">Reference proteome</keyword>
<dbReference type="InterPro" id="IPR016039">
    <property type="entry name" value="Thiolase-like"/>
</dbReference>